<accession>A0A563U2Y9</accession>
<dbReference type="SUPFAM" id="SSF55068">
    <property type="entry name" value="Peptide methionine sulfoxide reductase"/>
    <property type="match status" value="1"/>
</dbReference>
<evidence type="ECO:0000256" key="1">
    <source>
        <dbReference type="ARBA" id="ARBA00012502"/>
    </source>
</evidence>
<evidence type="ECO:0000256" key="2">
    <source>
        <dbReference type="ARBA" id="ARBA00023002"/>
    </source>
</evidence>
<comment type="caution">
    <text evidence="6">The sequence shown here is derived from an EMBL/GenBank/DDBJ whole genome shotgun (WGS) entry which is preliminary data.</text>
</comment>
<proteinExistence type="predicted"/>
<keyword evidence="2" id="KW-0560">Oxidoreductase</keyword>
<sequence>MDTIGFGGSCHWCTEAIFQSLKGVSLVEQGWIASFEPDDAFSEAVVVHFDAQVISLQTLISIHLYTHSCTAIHSMRGKYRSAVYATSHGQAEQAAAIIETLQAEFAAPVITKVLSLVSFKLNTSNYLDYYYSNPNKPFCQNIINPKLTILLEKFAGNVDTQKISSPDL</sequence>
<evidence type="ECO:0000259" key="5">
    <source>
        <dbReference type="Pfam" id="PF01625"/>
    </source>
</evidence>
<dbReference type="GO" id="GO:0008113">
    <property type="term" value="F:peptide-methionine (S)-S-oxide reductase activity"/>
    <property type="evidence" value="ECO:0007669"/>
    <property type="project" value="UniProtKB-EC"/>
</dbReference>
<dbReference type="Pfam" id="PF01625">
    <property type="entry name" value="PMSR"/>
    <property type="match status" value="1"/>
</dbReference>
<gene>
    <name evidence="6" type="ORF">FPZ43_15575</name>
</gene>
<evidence type="ECO:0000256" key="3">
    <source>
        <dbReference type="ARBA" id="ARBA00047806"/>
    </source>
</evidence>
<feature type="domain" description="Peptide methionine sulphoxide reductase MsrA" evidence="5">
    <location>
        <begin position="4"/>
        <end position="139"/>
    </location>
</feature>
<dbReference type="InterPro" id="IPR002569">
    <property type="entry name" value="Met_Sox_Rdtase_MsrA_dom"/>
</dbReference>
<dbReference type="PANTHER" id="PTHR43774:SF1">
    <property type="entry name" value="PEPTIDE METHIONINE SULFOXIDE REDUCTASE MSRA 2"/>
    <property type="match status" value="1"/>
</dbReference>
<dbReference type="AlphaFoldDB" id="A0A563U2Y9"/>
<organism evidence="6 7">
    <name type="scientific">Mucilaginibacter pallidiroseus</name>
    <dbReference type="NCBI Taxonomy" id="2599295"/>
    <lineage>
        <taxon>Bacteria</taxon>
        <taxon>Pseudomonadati</taxon>
        <taxon>Bacteroidota</taxon>
        <taxon>Sphingobacteriia</taxon>
        <taxon>Sphingobacteriales</taxon>
        <taxon>Sphingobacteriaceae</taxon>
        <taxon>Mucilaginibacter</taxon>
    </lineage>
</organism>
<dbReference type="InterPro" id="IPR036509">
    <property type="entry name" value="Met_Sox_Rdtase_MsrA_sf"/>
</dbReference>
<comment type="catalytic activity">
    <reaction evidence="3">
        <text>L-methionyl-[protein] + [thioredoxin]-disulfide + H2O = L-methionyl-(S)-S-oxide-[protein] + [thioredoxin]-dithiol</text>
        <dbReference type="Rhea" id="RHEA:14217"/>
        <dbReference type="Rhea" id="RHEA-COMP:10698"/>
        <dbReference type="Rhea" id="RHEA-COMP:10700"/>
        <dbReference type="Rhea" id="RHEA-COMP:12313"/>
        <dbReference type="Rhea" id="RHEA-COMP:12315"/>
        <dbReference type="ChEBI" id="CHEBI:15377"/>
        <dbReference type="ChEBI" id="CHEBI:16044"/>
        <dbReference type="ChEBI" id="CHEBI:29950"/>
        <dbReference type="ChEBI" id="CHEBI:44120"/>
        <dbReference type="ChEBI" id="CHEBI:50058"/>
        <dbReference type="EC" id="1.8.4.11"/>
    </reaction>
</comment>
<evidence type="ECO:0000313" key="7">
    <source>
        <dbReference type="Proteomes" id="UP000320042"/>
    </source>
</evidence>
<comment type="catalytic activity">
    <reaction evidence="4">
        <text>[thioredoxin]-disulfide + L-methionine + H2O = L-methionine (S)-S-oxide + [thioredoxin]-dithiol</text>
        <dbReference type="Rhea" id="RHEA:19993"/>
        <dbReference type="Rhea" id="RHEA-COMP:10698"/>
        <dbReference type="Rhea" id="RHEA-COMP:10700"/>
        <dbReference type="ChEBI" id="CHEBI:15377"/>
        <dbReference type="ChEBI" id="CHEBI:29950"/>
        <dbReference type="ChEBI" id="CHEBI:50058"/>
        <dbReference type="ChEBI" id="CHEBI:57844"/>
        <dbReference type="ChEBI" id="CHEBI:58772"/>
        <dbReference type="EC" id="1.8.4.11"/>
    </reaction>
</comment>
<dbReference type="Proteomes" id="UP000320042">
    <property type="component" value="Unassembled WGS sequence"/>
</dbReference>
<dbReference type="RefSeq" id="WP_146382864.1">
    <property type="nucleotide sequence ID" value="NZ_VOEJ01000008.1"/>
</dbReference>
<reference evidence="6 7" key="1">
    <citation type="submission" date="2019-07" db="EMBL/GenBank/DDBJ databases">
        <authorList>
            <person name="Kim J."/>
        </authorList>
    </citation>
    <scope>NUCLEOTIDE SEQUENCE [LARGE SCALE GENOMIC DNA]</scope>
    <source>
        <strain evidence="7">dk17</strain>
    </source>
</reference>
<evidence type="ECO:0000313" key="6">
    <source>
        <dbReference type="EMBL" id="TWR25707.1"/>
    </source>
</evidence>
<dbReference type="Gene3D" id="3.30.1060.10">
    <property type="entry name" value="Peptide methionine sulphoxide reductase MsrA"/>
    <property type="match status" value="1"/>
</dbReference>
<dbReference type="EC" id="1.8.4.11" evidence="1"/>
<evidence type="ECO:0000256" key="4">
    <source>
        <dbReference type="ARBA" id="ARBA00048782"/>
    </source>
</evidence>
<name>A0A563U2Y9_9SPHI</name>
<keyword evidence="7" id="KW-1185">Reference proteome</keyword>
<dbReference type="PANTHER" id="PTHR43774">
    <property type="entry name" value="PEPTIDE METHIONINE SULFOXIDE REDUCTASE"/>
    <property type="match status" value="1"/>
</dbReference>
<protein>
    <recommendedName>
        <fullName evidence="1">peptide-methionine (S)-S-oxide reductase</fullName>
        <ecNumber evidence="1">1.8.4.11</ecNumber>
    </recommendedName>
</protein>
<dbReference type="EMBL" id="VOEJ01000008">
    <property type="protein sequence ID" value="TWR25707.1"/>
    <property type="molecule type" value="Genomic_DNA"/>
</dbReference>
<dbReference type="OrthoDB" id="4174719at2"/>